<evidence type="ECO:0000313" key="1">
    <source>
        <dbReference type="EMBL" id="KAI9507054.1"/>
    </source>
</evidence>
<reference evidence="1" key="1">
    <citation type="submission" date="2021-03" db="EMBL/GenBank/DDBJ databases">
        <title>Evolutionary priming and transition to the ectomycorrhizal habit in an iconic lineage of mushroom-forming fungi: is preadaptation a requirement?</title>
        <authorList>
            <consortium name="DOE Joint Genome Institute"/>
            <person name="Looney B.P."/>
            <person name="Miyauchi S."/>
            <person name="Morin E."/>
            <person name="Drula E."/>
            <person name="Courty P.E."/>
            <person name="Chicoki N."/>
            <person name="Fauchery L."/>
            <person name="Kohler A."/>
            <person name="Kuo A."/>
            <person name="LaButti K."/>
            <person name="Pangilinan J."/>
            <person name="Lipzen A."/>
            <person name="Riley R."/>
            <person name="Andreopoulos W."/>
            <person name="He G."/>
            <person name="Johnson J."/>
            <person name="Barry K.W."/>
            <person name="Grigoriev I.V."/>
            <person name="Nagy L."/>
            <person name="Hibbett D."/>
            <person name="Henrissat B."/>
            <person name="Matheny P.B."/>
            <person name="Labbe J."/>
            <person name="Martin A.F."/>
        </authorList>
    </citation>
    <scope>NUCLEOTIDE SEQUENCE</scope>
    <source>
        <strain evidence="1">BPL698</strain>
    </source>
</reference>
<proteinExistence type="predicted"/>
<sequence length="241" mass="26697">MGNPEMLKLFGMLRMAAPGIIPSRKIIGGQLLDEASGIVDSTLGRILTGKNLGLLTDGWKSLMKDAVNGICANVDFKSYTLELIHATANDKDGPAQCQQFEEIIDQIEKKYGCTVIYFTTDADGGSNKGQKLLIKSRPYLIGPSCWAHQFQLILVNYFKVCIYMVEIGASATALIGWLNNHGKVHTIFNEAQADISKDHNNGRPIILTYLMANLTRWTTHYIAFVCSYTVKEPLQLAVMLH</sequence>
<gene>
    <name evidence="1" type="ORF">F5148DRAFT_1150046</name>
</gene>
<dbReference type="EMBL" id="JAGFNK010000142">
    <property type="protein sequence ID" value="KAI9507054.1"/>
    <property type="molecule type" value="Genomic_DNA"/>
</dbReference>
<keyword evidence="2" id="KW-1185">Reference proteome</keyword>
<dbReference type="Proteomes" id="UP001207468">
    <property type="component" value="Unassembled WGS sequence"/>
</dbReference>
<protein>
    <submittedName>
        <fullName evidence="1">Uncharacterized protein</fullName>
    </submittedName>
</protein>
<organism evidence="1 2">
    <name type="scientific">Russula earlei</name>
    <dbReference type="NCBI Taxonomy" id="71964"/>
    <lineage>
        <taxon>Eukaryota</taxon>
        <taxon>Fungi</taxon>
        <taxon>Dikarya</taxon>
        <taxon>Basidiomycota</taxon>
        <taxon>Agaricomycotina</taxon>
        <taxon>Agaricomycetes</taxon>
        <taxon>Russulales</taxon>
        <taxon>Russulaceae</taxon>
        <taxon>Russula</taxon>
    </lineage>
</organism>
<comment type="caution">
    <text evidence="1">The sequence shown here is derived from an EMBL/GenBank/DDBJ whole genome shotgun (WGS) entry which is preliminary data.</text>
</comment>
<name>A0ACC0U7A4_9AGAM</name>
<evidence type="ECO:0000313" key="2">
    <source>
        <dbReference type="Proteomes" id="UP001207468"/>
    </source>
</evidence>
<accession>A0ACC0U7A4</accession>